<dbReference type="SUPFAM" id="SSF50978">
    <property type="entry name" value="WD40 repeat-like"/>
    <property type="match status" value="2"/>
</dbReference>
<evidence type="ECO:0000313" key="6">
    <source>
        <dbReference type="Proteomes" id="UP000799291"/>
    </source>
</evidence>
<gene>
    <name evidence="5" type="ORF">K458DRAFT_306778</name>
</gene>
<dbReference type="InterPro" id="IPR001680">
    <property type="entry name" value="WD40_rpt"/>
</dbReference>
<evidence type="ECO:0000256" key="2">
    <source>
        <dbReference type="ARBA" id="ARBA00022737"/>
    </source>
</evidence>
<dbReference type="OrthoDB" id="538223at2759"/>
<feature type="repeat" description="WD" evidence="3">
    <location>
        <begin position="727"/>
        <end position="768"/>
    </location>
</feature>
<dbReference type="EMBL" id="MU005586">
    <property type="protein sequence ID" value="KAF2682821.1"/>
    <property type="molecule type" value="Genomic_DNA"/>
</dbReference>
<accession>A0A6G1IXZ9</accession>
<name>A0A6G1IXZ9_9PLEO</name>
<dbReference type="Pfam" id="PF24883">
    <property type="entry name" value="NPHP3_N"/>
    <property type="match status" value="1"/>
</dbReference>
<dbReference type="InterPro" id="IPR056884">
    <property type="entry name" value="NPHP3-like_N"/>
</dbReference>
<reference evidence="5" key="1">
    <citation type="journal article" date="2020" name="Stud. Mycol.">
        <title>101 Dothideomycetes genomes: a test case for predicting lifestyles and emergence of pathogens.</title>
        <authorList>
            <person name="Haridas S."/>
            <person name="Albert R."/>
            <person name="Binder M."/>
            <person name="Bloem J."/>
            <person name="Labutti K."/>
            <person name="Salamov A."/>
            <person name="Andreopoulos B."/>
            <person name="Baker S."/>
            <person name="Barry K."/>
            <person name="Bills G."/>
            <person name="Bluhm B."/>
            <person name="Cannon C."/>
            <person name="Castanera R."/>
            <person name="Culley D."/>
            <person name="Daum C."/>
            <person name="Ezra D."/>
            <person name="Gonzalez J."/>
            <person name="Henrissat B."/>
            <person name="Kuo A."/>
            <person name="Liang C."/>
            <person name="Lipzen A."/>
            <person name="Lutzoni F."/>
            <person name="Magnuson J."/>
            <person name="Mondo S."/>
            <person name="Nolan M."/>
            <person name="Ohm R."/>
            <person name="Pangilinan J."/>
            <person name="Park H.-J."/>
            <person name="Ramirez L."/>
            <person name="Alfaro M."/>
            <person name="Sun H."/>
            <person name="Tritt A."/>
            <person name="Yoshinaga Y."/>
            <person name="Zwiers L.-H."/>
            <person name="Turgeon B."/>
            <person name="Goodwin S."/>
            <person name="Spatafora J."/>
            <person name="Crous P."/>
            <person name="Grigoriev I."/>
        </authorList>
    </citation>
    <scope>NUCLEOTIDE SEQUENCE</scope>
    <source>
        <strain evidence="5">CBS 122367</strain>
    </source>
</reference>
<sequence>MLATQINYGVERSSEEKDQKCVRDLRLTDPRYDKNRIEETKGGLLEDSYRWILENSDFQRWRDNEQSRLLWIKGDPGKGKTMLVCGIINELNKSVAKTHQLSYFFCQAADSRINNATAVLRGLLYLLIDQQPPLVSHIRKKHDRAGKSLFEDVNAWHALSEIFTNTLQDPSLRSTYLIIDALDECVTDLPKLLGFIVQKSSVSSRVKWIISSRNDAYIEQRLRLDDSRARLSLELKENAEQVSRAVNAYIDHCLLELTAIQHDELLRRSVRQEIQRKANGTFLWVSLVIKELNEAMDWEVLQILKDIPTELEDVYRRMVEQIKQLRRQYPELCRQVISTVLATYRPLHLQELHVLSSLPTQVQNVNQATAAIVKMCGSFLTIREDNVYIIHQSAREFLSERARDDLVPCGVGNAHQSLFSRSLQVMSRTLQRDMYSLCALGYPAEQIQPPDPDPLAASRYSCIYWIDHLCDWNPSPSAEDKVDLEDGGAVDSFLRQRYLYWLEALSLCKSMSKGVASIAKLEVFMQGRTDARALNELVRDARRFIMSHKLAIENAPLQTYVSALVFSPTESLVRDLFKKEEPDWITIKPTMNDQWSPCVQTLEGQNDFVQSIAFSHDSVQLASAGGTVVKIWDASTGECLKTLEGHKDYVWTTVFSHDSTQLASGSLDNTVKIWNASAKTCSRTLTGHSKSVNSVSFSHDSTRLASGSDDRTVKIWNVDSGKCIGTLDGHTGRVRSVVFSRDSARLASGSDDDTVKIWNVTSGACLQTLTGHRMNVYSVSFSHNSTKLASGSDDRTVKIWNVDSGECIGTLHNDDGILSVVFSPSDRLADWLALASRSSIQIWDVDRRECLQTFRGHSNLPTSVAFSHNSGQVASASRDETIKIWDTSCGKGPKTLAGHSAPVWSVVFSPDLARLASASGDGTVMIWDVASGNCIQTLHRHDGFGTLLTFSHDSSWLASMRTTIKIWDSTTGRCIHTLRGHGSPVQSVSISHDSILLASASGKTIKIWRVKSGESLHTLDGHSDRVTSVVFSHNSARLASASIDETAKLWDTSNGACLHTFERENNWTIRVGTCLSISSVAFSHDSAWLASAADKKVKVWDTSSGTCLLTLDIGTILTGISFDSKHPYLLHSEIGTIDVSFLLDSATSSRNLGPYKPIYQGMGLSPHSKWLTNYSKNQVWIPPEYRRTSSVVSGNTIGIGAGSGRVWIC</sequence>
<evidence type="ECO:0000313" key="5">
    <source>
        <dbReference type="EMBL" id="KAF2682821.1"/>
    </source>
</evidence>
<organism evidence="5 6">
    <name type="scientific">Lentithecium fluviatile CBS 122367</name>
    <dbReference type="NCBI Taxonomy" id="1168545"/>
    <lineage>
        <taxon>Eukaryota</taxon>
        <taxon>Fungi</taxon>
        <taxon>Dikarya</taxon>
        <taxon>Ascomycota</taxon>
        <taxon>Pezizomycotina</taxon>
        <taxon>Dothideomycetes</taxon>
        <taxon>Pleosporomycetidae</taxon>
        <taxon>Pleosporales</taxon>
        <taxon>Massarineae</taxon>
        <taxon>Lentitheciaceae</taxon>
        <taxon>Lentithecium</taxon>
    </lineage>
</organism>
<feature type="repeat" description="WD" evidence="3">
    <location>
        <begin position="602"/>
        <end position="642"/>
    </location>
</feature>
<feature type="repeat" description="WD" evidence="3">
    <location>
        <begin position="685"/>
        <end position="726"/>
    </location>
</feature>
<feature type="repeat" description="WD" evidence="3">
    <location>
        <begin position="896"/>
        <end position="937"/>
    </location>
</feature>
<feature type="repeat" description="WD" evidence="3">
    <location>
        <begin position="854"/>
        <end position="895"/>
    </location>
</feature>
<dbReference type="InterPro" id="IPR020472">
    <property type="entry name" value="WD40_PAC1"/>
</dbReference>
<dbReference type="InterPro" id="IPR015943">
    <property type="entry name" value="WD40/YVTN_repeat-like_dom_sf"/>
</dbReference>
<dbReference type="PRINTS" id="PR00320">
    <property type="entry name" value="GPROTEINBRPT"/>
</dbReference>
<dbReference type="InterPro" id="IPR019775">
    <property type="entry name" value="WD40_repeat_CS"/>
</dbReference>
<feature type="repeat" description="WD" evidence="3">
    <location>
        <begin position="769"/>
        <end position="810"/>
    </location>
</feature>
<dbReference type="SUPFAM" id="SSF52540">
    <property type="entry name" value="P-loop containing nucleoside triphosphate hydrolases"/>
    <property type="match status" value="1"/>
</dbReference>
<proteinExistence type="predicted"/>
<keyword evidence="6" id="KW-1185">Reference proteome</keyword>
<dbReference type="Gene3D" id="3.40.50.300">
    <property type="entry name" value="P-loop containing nucleotide triphosphate hydrolases"/>
    <property type="match status" value="1"/>
</dbReference>
<feature type="domain" description="NACHT" evidence="4">
    <location>
        <begin position="68"/>
        <end position="239"/>
    </location>
</feature>
<feature type="non-terminal residue" evidence="5">
    <location>
        <position position="1209"/>
    </location>
</feature>
<dbReference type="CDD" id="cd00200">
    <property type="entry name" value="WD40"/>
    <property type="match status" value="2"/>
</dbReference>
<dbReference type="InterPro" id="IPR007111">
    <property type="entry name" value="NACHT_NTPase"/>
</dbReference>
<dbReference type="PANTHER" id="PTHR19848">
    <property type="entry name" value="WD40 REPEAT PROTEIN"/>
    <property type="match status" value="1"/>
</dbReference>
<dbReference type="Gene3D" id="2.130.10.10">
    <property type="entry name" value="YVTN repeat-like/Quinoprotein amine dehydrogenase"/>
    <property type="match status" value="7"/>
</dbReference>
<evidence type="ECO:0000256" key="3">
    <source>
        <dbReference type="PROSITE-ProRule" id="PRU00221"/>
    </source>
</evidence>
<dbReference type="FunFam" id="3.40.50.300:FF:001638">
    <property type="entry name" value="NACHT and WD40 domain protein"/>
    <property type="match status" value="1"/>
</dbReference>
<evidence type="ECO:0000256" key="1">
    <source>
        <dbReference type="ARBA" id="ARBA00022574"/>
    </source>
</evidence>
<keyword evidence="2" id="KW-0677">Repeat</keyword>
<dbReference type="InterPro" id="IPR036322">
    <property type="entry name" value="WD40_repeat_dom_sf"/>
</dbReference>
<dbReference type="PROSITE" id="PS50837">
    <property type="entry name" value="NACHT"/>
    <property type="match status" value="1"/>
</dbReference>
<feature type="repeat" description="WD" evidence="3">
    <location>
        <begin position="643"/>
        <end position="684"/>
    </location>
</feature>
<dbReference type="InterPro" id="IPR027417">
    <property type="entry name" value="P-loop_NTPase"/>
</dbReference>
<dbReference type="PROSITE" id="PS00678">
    <property type="entry name" value="WD_REPEATS_1"/>
    <property type="match status" value="5"/>
</dbReference>
<evidence type="ECO:0000259" key="4">
    <source>
        <dbReference type="PROSITE" id="PS50837"/>
    </source>
</evidence>
<dbReference type="PANTHER" id="PTHR19848:SF8">
    <property type="entry name" value="F-BOX AND WD REPEAT DOMAIN CONTAINING 7"/>
    <property type="match status" value="1"/>
</dbReference>
<dbReference type="SMART" id="SM00320">
    <property type="entry name" value="WD40"/>
    <property type="match status" value="12"/>
</dbReference>
<protein>
    <submittedName>
        <fullName evidence="5">Beta transducin-like protein HET-D2Y</fullName>
    </submittedName>
</protein>
<dbReference type="AlphaFoldDB" id="A0A6G1IXZ9"/>
<feature type="repeat" description="WD" evidence="3">
    <location>
        <begin position="1019"/>
        <end position="1060"/>
    </location>
</feature>
<dbReference type="PROSITE" id="PS50294">
    <property type="entry name" value="WD_REPEATS_REGION"/>
    <property type="match status" value="8"/>
</dbReference>
<dbReference type="Pfam" id="PF00400">
    <property type="entry name" value="WD40"/>
    <property type="match status" value="11"/>
</dbReference>
<dbReference type="PROSITE" id="PS50082">
    <property type="entry name" value="WD_REPEATS_2"/>
    <property type="match status" value="10"/>
</dbReference>
<dbReference type="PROSITE" id="PS50231">
    <property type="entry name" value="RICIN_B_LECTIN"/>
    <property type="match status" value="1"/>
</dbReference>
<feature type="repeat" description="WD" evidence="3">
    <location>
        <begin position="978"/>
        <end position="1018"/>
    </location>
</feature>
<keyword evidence="1 3" id="KW-0853">WD repeat</keyword>
<dbReference type="Proteomes" id="UP000799291">
    <property type="component" value="Unassembled WGS sequence"/>
</dbReference>
<feature type="repeat" description="WD" evidence="3">
    <location>
        <begin position="1077"/>
        <end position="1110"/>
    </location>
</feature>